<dbReference type="EMBL" id="NVUU01000052">
    <property type="protein sequence ID" value="PCI93784.1"/>
    <property type="molecule type" value="Genomic_DNA"/>
</dbReference>
<reference evidence="7" key="1">
    <citation type="submission" date="2017-08" db="EMBL/GenBank/DDBJ databases">
        <title>A dynamic microbial community with high functional redundancy inhabits the cold, oxic subseafloor aquifer.</title>
        <authorList>
            <person name="Tully B.J."/>
            <person name="Wheat C.G."/>
            <person name="Glazer B.T."/>
            <person name="Huber J.A."/>
        </authorList>
    </citation>
    <scope>NUCLEOTIDE SEQUENCE [LARGE SCALE GENOMIC DNA]</scope>
</reference>
<dbReference type="CDD" id="cd03235">
    <property type="entry name" value="ABC_Metallic_Cations"/>
    <property type="match status" value="1"/>
</dbReference>
<dbReference type="Pfam" id="PF00005">
    <property type="entry name" value="ABC_tran"/>
    <property type="match status" value="1"/>
</dbReference>
<accession>A0A2A4YGD6</accession>
<name>A0A2A4YGD6_UNCAE</name>
<dbReference type="PANTHER" id="PTHR42734">
    <property type="entry name" value="METAL TRANSPORT SYSTEM ATP-BINDING PROTEIN TM_0124-RELATED"/>
    <property type="match status" value="1"/>
</dbReference>
<proteinExistence type="inferred from homology"/>
<organism evidence="6 7">
    <name type="scientific">Aerophobetes bacterium</name>
    <dbReference type="NCBI Taxonomy" id="2030807"/>
    <lineage>
        <taxon>Bacteria</taxon>
        <taxon>Candidatus Aerophobota</taxon>
    </lineage>
</organism>
<feature type="domain" description="ABC transporter" evidence="5">
    <location>
        <begin position="5"/>
        <end position="237"/>
    </location>
</feature>
<dbReference type="PROSITE" id="PS00211">
    <property type="entry name" value="ABC_TRANSPORTER_1"/>
    <property type="match status" value="1"/>
</dbReference>
<dbReference type="FunFam" id="3.40.50.300:FF:000134">
    <property type="entry name" value="Iron-enterobactin ABC transporter ATP-binding protein"/>
    <property type="match status" value="1"/>
</dbReference>
<dbReference type="GO" id="GO:0005524">
    <property type="term" value="F:ATP binding"/>
    <property type="evidence" value="ECO:0007669"/>
    <property type="project" value="UniProtKB-KW"/>
</dbReference>
<evidence type="ECO:0000313" key="6">
    <source>
        <dbReference type="EMBL" id="PCI93784.1"/>
    </source>
</evidence>
<dbReference type="AlphaFoldDB" id="A0A2A4YGD6"/>
<evidence type="ECO:0000256" key="1">
    <source>
        <dbReference type="ARBA" id="ARBA00005417"/>
    </source>
</evidence>
<evidence type="ECO:0000256" key="2">
    <source>
        <dbReference type="ARBA" id="ARBA00022448"/>
    </source>
</evidence>
<gene>
    <name evidence="6" type="ORF">COB11_04745</name>
</gene>
<keyword evidence="2" id="KW-0813">Transport</keyword>
<evidence type="ECO:0000256" key="3">
    <source>
        <dbReference type="ARBA" id="ARBA00022741"/>
    </source>
</evidence>
<dbReference type="SMART" id="SM00382">
    <property type="entry name" value="AAA"/>
    <property type="match status" value="1"/>
</dbReference>
<dbReference type="Gene3D" id="3.40.50.300">
    <property type="entry name" value="P-loop containing nucleotide triphosphate hydrolases"/>
    <property type="match status" value="1"/>
</dbReference>
<comment type="similarity">
    <text evidence="1">Belongs to the ABC transporter superfamily.</text>
</comment>
<evidence type="ECO:0000313" key="7">
    <source>
        <dbReference type="Proteomes" id="UP000217838"/>
    </source>
</evidence>
<dbReference type="Proteomes" id="UP000217838">
    <property type="component" value="Unassembled WGS sequence"/>
</dbReference>
<dbReference type="InterPro" id="IPR050153">
    <property type="entry name" value="Metal_Ion_Import_ABC"/>
</dbReference>
<dbReference type="GO" id="GO:0016887">
    <property type="term" value="F:ATP hydrolysis activity"/>
    <property type="evidence" value="ECO:0007669"/>
    <property type="project" value="InterPro"/>
</dbReference>
<keyword evidence="3" id="KW-0547">Nucleotide-binding</keyword>
<dbReference type="PANTHER" id="PTHR42734:SF5">
    <property type="entry name" value="IRON TRANSPORT SYSTEM ATP-BINDING PROTEIN HI_0361-RELATED"/>
    <property type="match status" value="1"/>
</dbReference>
<dbReference type="InterPro" id="IPR003593">
    <property type="entry name" value="AAA+_ATPase"/>
</dbReference>
<dbReference type="InterPro" id="IPR027417">
    <property type="entry name" value="P-loop_NTPase"/>
</dbReference>
<sequence length="254" mass="28293">MSDAILCKELSACYDKGPVLWDVSLNIPEGSLAAIIGPNGAGKSTLLKACVDLIKPFSGSVSCFGKPFKKARDRIAYIPQKEMVDWEFPITTFEVVLMGRYKKLGFFKWIREADKDAANKVMKLLGIEKLKDRQISELSGGQQQRVFMARALMQDADLYLLDEPFAGIDAATEVTLMELFKDLKAKGKTIVIVHHDLQCVRNLFDYVVFLNTRLIAFGKTEDVFTKENLCKAYGKKGEILTEVVGLVNRNGAGL</sequence>
<dbReference type="InterPro" id="IPR017871">
    <property type="entry name" value="ABC_transporter-like_CS"/>
</dbReference>
<dbReference type="SUPFAM" id="SSF52540">
    <property type="entry name" value="P-loop containing nucleoside triphosphate hydrolases"/>
    <property type="match status" value="1"/>
</dbReference>
<evidence type="ECO:0000259" key="5">
    <source>
        <dbReference type="PROSITE" id="PS50893"/>
    </source>
</evidence>
<comment type="caution">
    <text evidence="6">The sequence shown here is derived from an EMBL/GenBank/DDBJ whole genome shotgun (WGS) entry which is preliminary data.</text>
</comment>
<keyword evidence="4 6" id="KW-0067">ATP-binding</keyword>
<evidence type="ECO:0000256" key="4">
    <source>
        <dbReference type="ARBA" id="ARBA00022840"/>
    </source>
</evidence>
<dbReference type="InterPro" id="IPR003439">
    <property type="entry name" value="ABC_transporter-like_ATP-bd"/>
</dbReference>
<protein>
    <submittedName>
        <fullName evidence="6">Manganese ABC transporter ATP-binding protein</fullName>
    </submittedName>
</protein>
<dbReference type="PROSITE" id="PS50893">
    <property type="entry name" value="ABC_TRANSPORTER_2"/>
    <property type="match status" value="1"/>
</dbReference>